<proteinExistence type="predicted"/>
<accession>A0A9Q1A7A7</accession>
<reference evidence="1" key="1">
    <citation type="submission" date="2022-11" db="EMBL/GenBank/DDBJ databases">
        <authorList>
            <person name="Hyden B.L."/>
            <person name="Feng K."/>
            <person name="Yates T."/>
            <person name="Jawdy S."/>
            <person name="Smart L.B."/>
            <person name="Muchero W."/>
        </authorList>
    </citation>
    <scope>NUCLEOTIDE SEQUENCE</scope>
    <source>
        <tissue evidence="1">Shoot tip</tissue>
    </source>
</reference>
<gene>
    <name evidence="1" type="ORF">OIU79_025347</name>
</gene>
<protein>
    <submittedName>
        <fullName evidence="1">Uncharacterized protein</fullName>
    </submittedName>
</protein>
<reference evidence="1" key="2">
    <citation type="journal article" date="2023" name="Int. J. Mol. Sci.">
        <title>De Novo Assembly and Annotation of 11 Diverse Shrub Willow (Salix) Genomes Reveals Novel Gene Organization in Sex-Linked Regions.</title>
        <authorList>
            <person name="Hyden B."/>
            <person name="Feng K."/>
            <person name="Yates T.B."/>
            <person name="Jawdy S."/>
            <person name="Cereghino C."/>
            <person name="Smart L.B."/>
            <person name="Muchero W."/>
        </authorList>
    </citation>
    <scope>NUCLEOTIDE SEQUENCE</scope>
    <source>
        <tissue evidence="1">Shoot tip</tissue>
    </source>
</reference>
<evidence type="ECO:0000313" key="2">
    <source>
        <dbReference type="Proteomes" id="UP001151532"/>
    </source>
</evidence>
<dbReference type="Proteomes" id="UP001151532">
    <property type="component" value="Chromosome 15Z"/>
</dbReference>
<evidence type="ECO:0000313" key="1">
    <source>
        <dbReference type="EMBL" id="KAJ6760484.1"/>
    </source>
</evidence>
<comment type="caution">
    <text evidence="1">The sequence shown here is derived from an EMBL/GenBank/DDBJ whole genome shotgun (WGS) entry which is preliminary data.</text>
</comment>
<dbReference type="AlphaFoldDB" id="A0A9Q1A7A7"/>
<name>A0A9Q1A7A7_SALPP</name>
<organism evidence="1 2">
    <name type="scientific">Salix purpurea</name>
    <name type="common">Purple osier willow</name>
    <dbReference type="NCBI Taxonomy" id="77065"/>
    <lineage>
        <taxon>Eukaryota</taxon>
        <taxon>Viridiplantae</taxon>
        <taxon>Streptophyta</taxon>
        <taxon>Embryophyta</taxon>
        <taxon>Tracheophyta</taxon>
        <taxon>Spermatophyta</taxon>
        <taxon>Magnoliopsida</taxon>
        <taxon>eudicotyledons</taxon>
        <taxon>Gunneridae</taxon>
        <taxon>Pentapetalae</taxon>
        <taxon>rosids</taxon>
        <taxon>fabids</taxon>
        <taxon>Malpighiales</taxon>
        <taxon>Salicaceae</taxon>
        <taxon>Saliceae</taxon>
        <taxon>Salix</taxon>
    </lineage>
</organism>
<keyword evidence="2" id="KW-1185">Reference proteome</keyword>
<sequence length="109" mass="12497">MKCYKVKLHLIMRVTWRKPLPAEAPTSKDLVTIKIFEKPHSCILFAFANLDYHLLKNVKVLRPSPLLLNYNSSILPLCKFCLPLSKPQNYNISSLYLPQTLNLWIGASA</sequence>
<dbReference type="EMBL" id="JAPFFK010000006">
    <property type="protein sequence ID" value="KAJ6760484.1"/>
    <property type="molecule type" value="Genomic_DNA"/>
</dbReference>